<dbReference type="InterPro" id="IPR041569">
    <property type="entry name" value="AAA_lid_3"/>
</dbReference>
<dbReference type="GO" id="GO:0004176">
    <property type="term" value="F:ATP-dependent peptidase activity"/>
    <property type="evidence" value="ECO:0007669"/>
    <property type="project" value="InterPro"/>
</dbReference>
<dbReference type="InterPro" id="IPR037219">
    <property type="entry name" value="Peptidase_M41-like"/>
</dbReference>
<proteinExistence type="inferred from homology"/>
<protein>
    <recommendedName>
        <fullName evidence="4">AAA+ ATPase domain-containing protein</fullName>
    </recommendedName>
</protein>
<dbReference type="Gene3D" id="3.40.50.300">
    <property type="entry name" value="P-loop containing nucleotide triphosphate hydrolases"/>
    <property type="match status" value="1"/>
</dbReference>
<comment type="similarity">
    <text evidence="1">In the C-terminal section; belongs to the peptidase M41 family.</text>
</comment>
<dbReference type="SMART" id="SM00382">
    <property type="entry name" value="AAA"/>
    <property type="match status" value="1"/>
</dbReference>
<accession>A0A6C0I468</accession>
<dbReference type="GO" id="GO:0005524">
    <property type="term" value="F:ATP binding"/>
    <property type="evidence" value="ECO:0007669"/>
    <property type="project" value="InterPro"/>
</dbReference>
<dbReference type="GO" id="GO:0006508">
    <property type="term" value="P:proteolysis"/>
    <property type="evidence" value="ECO:0007669"/>
    <property type="project" value="UniProtKB-KW"/>
</dbReference>
<dbReference type="InterPro" id="IPR003959">
    <property type="entry name" value="ATPase_AAA_core"/>
</dbReference>
<organism evidence="5">
    <name type="scientific">viral metagenome</name>
    <dbReference type="NCBI Taxonomy" id="1070528"/>
    <lineage>
        <taxon>unclassified sequences</taxon>
        <taxon>metagenomes</taxon>
        <taxon>organismal metagenomes</taxon>
    </lineage>
</organism>
<dbReference type="Gene3D" id="1.20.58.760">
    <property type="entry name" value="Peptidase M41"/>
    <property type="match status" value="1"/>
</dbReference>
<feature type="domain" description="AAA+ ATPase" evidence="4">
    <location>
        <begin position="233"/>
        <end position="372"/>
    </location>
</feature>
<evidence type="ECO:0000256" key="3">
    <source>
        <dbReference type="ARBA" id="ARBA00022801"/>
    </source>
</evidence>
<dbReference type="InterPro" id="IPR003593">
    <property type="entry name" value="AAA+_ATPase"/>
</dbReference>
<dbReference type="GO" id="GO:0004222">
    <property type="term" value="F:metalloendopeptidase activity"/>
    <property type="evidence" value="ECO:0007669"/>
    <property type="project" value="InterPro"/>
</dbReference>
<dbReference type="AlphaFoldDB" id="A0A6C0I468"/>
<dbReference type="InterPro" id="IPR003960">
    <property type="entry name" value="ATPase_AAA_CS"/>
</dbReference>
<dbReference type="FunFam" id="3.40.50.300:FF:002568">
    <property type="entry name" value="Cell division protein (FtsH)"/>
    <property type="match status" value="1"/>
</dbReference>
<keyword evidence="3" id="KW-0378">Hydrolase</keyword>
<dbReference type="InterPro" id="IPR000642">
    <property type="entry name" value="Peptidase_M41"/>
</dbReference>
<evidence type="ECO:0000256" key="1">
    <source>
        <dbReference type="ARBA" id="ARBA00010044"/>
    </source>
</evidence>
<dbReference type="PANTHER" id="PTHR23076:SF58">
    <property type="entry name" value="INACTIVE ATP-DEPENDENT ZINC METALLOPROTEASE FTSHI 5, CHLOROPLASTIC-RELATED"/>
    <property type="match status" value="1"/>
</dbReference>
<dbReference type="EMBL" id="MN740093">
    <property type="protein sequence ID" value="QHT87582.1"/>
    <property type="molecule type" value="Genomic_DNA"/>
</dbReference>
<evidence type="ECO:0000256" key="2">
    <source>
        <dbReference type="ARBA" id="ARBA00022670"/>
    </source>
</evidence>
<dbReference type="InterPro" id="IPR027417">
    <property type="entry name" value="P-loop_NTPase"/>
</dbReference>
<dbReference type="Gene3D" id="1.10.8.60">
    <property type="match status" value="1"/>
</dbReference>
<dbReference type="PANTHER" id="PTHR23076">
    <property type="entry name" value="METALLOPROTEASE M41 FTSH"/>
    <property type="match status" value="1"/>
</dbReference>
<dbReference type="Pfam" id="PF01434">
    <property type="entry name" value="Peptidase_M41"/>
    <property type="match status" value="1"/>
</dbReference>
<evidence type="ECO:0000313" key="5">
    <source>
        <dbReference type="EMBL" id="QHT87582.1"/>
    </source>
</evidence>
<dbReference type="GO" id="GO:0009535">
    <property type="term" value="C:chloroplast thylakoid membrane"/>
    <property type="evidence" value="ECO:0007669"/>
    <property type="project" value="TreeGrafter"/>
</dbReference>
<sequence>MLISKFVLAGCLLLVNVTSFVYTRPPNHPLSKNYHERYLKRLNSKNVTIQINSIYNAPTRYSFQEPNRNRSSNIFEEDEDDYDLDNEDYELDADEINMISKLEEFLRHGRPEQQGNLTAVTPHQQDVEKQKQNPPRVRILINPNLFQPQNLTEPDMEDDDDSDIFDRFGYPLRPTARGTRKKGNKKSENFEVVTKSPLNFTDIGGYDTIKDELYQCIDLLSNFSKYAAYNVRVPKGLIFEGPPGNGKTMLAKALAGEANTSFIAVSGSEFQEKYVGVGASRIRELFSLAKENIPCIVFIDEIDALGRKRSGEGETSGSERDNTLNELLVALDGFKNITGVFIIGATNRVDLLDEALIRPGRIDKRIYIGNPDTKTRRAILNIHSRGKPSDLSVNLEDLVESTAGLSGAQIENLLNEAMLTALRQDRNQFTNVDVDIVLNKMMVGWQPNEHQFTSDIIDHIAIHELGHAVVGLLSKHHAKMTKIVINLFSPKSPAYTVFESSVSNILTREALFEHLMILLSGRIAEELIYGRSVTTGAINDFEEAARIAERMITYYGLGKKPIYPKTSEKYKELIDTEVASLISDAYTQAEFLLSHSKELILEGAELLKSKKVMKADELLEIMNSKYSTIFMLGVRK</sequence>
<name>A0A6C0I468_9ZZZZ</name>
<dbReference type="SUPFAM" id="SSF140990">
    <property type="entry name" value="FtsH protease domain-like"/>
    <property type="match status" value="1"/>
</dbReference>
<dbReference type="Pfam" id="PF00004">
    <property type="entry name" value="AAA"/>
    <property type="match status" value="1"/>
</dbReference>
<dbReference type="PROSITE" id="PS00674">
    <property type="entry name" value="AAA"/>
    <property type="match status" value="1"/>
</dbReference>
<keyword evidence="2" id="KW-0645">Protease</keyword>
<reference evidence="5" key="1">
    <citation type="journal article" date="2020" name="Nature">
        <title>Giant virus diversity and host interactions through global metagenomics.</title>
        <authorList>
            <person name="Schulz F."/>
            <person name="Roux S."/>
            <person name="Paez-Espino D."/>
            <person name="Jungbluth S."/>
            <person name="Walsh D.A."/>
            <person name="Denef V.J."/>
            <person name="McMahon K.D."/>
            <person name="Konstantinidis K.T."/>
            <person name="Eloe-Fadrosh E.A."/>
            <person name="Kyrpides N.C."/>
            <person name="Woyke T."/>
        </authorList>
    </citation>
    <scope>NUCLEOTIDE SEQUENCE</scope>
    <source>
        <strain evidence="5">GVMAG-M-3300023184-190</strain>
    </source>
</reference>
<dbReference type="Pfam" id="PF17862">
    <property type="entry name" value="AAA_lid_3"/>
    <property type="match status" value="1"/>
</dbReference>
<dbReference type="GO" id="GO:0016887">
    <property type="term" value="F:ATP hydrolysis activity"/>
    <property type="evidence" value="ECO:0007669"/>
    <property type="project" value="InterPro"/>
</dbReference>
<evidence type="ECO:0000259" key="4">
    <source>
        <dbReference type="SMART" id="SM00382"/>
    </source>
</evidence>
<dbReference type="SUPFAM" id="SSF52540">
    <property type="entry name" value="P-loop containing nucleoside triphosphate hydrolases"/>
    <property type="match status" value="1"/>
</dbReference>